<name>A0A7S3JB65_9SPIT</name>
<proteinExistence type="predicted"/>
<dbReference type="InterPro" id="IPR036322">
    <property type="entry name" value="WD40_repeat_dom_sf"/>
</dbReference>
<protein>
    <submittedName>
        <fullName evidence="1">Uncharacterized protein</fullName>
    </submittedName>
</protein>
<organism evidence="1">
    <name type="scientific">Euplotes harpa</name>
    <dbReference type="NCBI Taxonomy" id="151035"/>
    <lineage>
        <taxon>Eukaryota</taxon>
        <taxon>Sar</taxon>
        <taxon>Alveolata</taxon>
        <taxon>Ciliophora</taxon>
        <taxon>Intramacronucleata</taxon>
        <taxon>Spirotrichea</taxon>
        <taxon>Hypotrichia</taxon>
        <taxon>Euplotida</taxon>
        <taxon>Euplotidae</taxon>
        <taxon>Euplotes</taxon>
    </lineage>
</organism>
<reference evidence="1" key="1">
    <citation type="submission" date="2021-01" db="EMBL/GenBank/DDBJ databases">
        <authorList>
            <person name="Corre E."/>
            <person name="Pelletier E."/>
            <person name="Niang G."/>
            <person name="Scheremetjew M."/>
            <person name="Finn R."/>
            <person name="Kale V."/>
            <person name="Holt S."/>
            <person name="Cochrane G."/>
            <person name="Meng A."/>
            <person name="Brown T."/>
            <person name="Cohen L."/>
        </authorList>
    </citation>
    <scope>NUCLEOTIDE SEQUENCE</scope>
    <source>
        <strain evidence="1">FSP1.4</strain>
    </source>
</reference>
<dbReference type="InterPro" id="IPR015943">
    <property type="entry name" value="WD40/YVTN_repeat-like_dom_sf"/>
</dbReference>
<evidence type="ECO:0000313" key="1">
    <source>
        <dbReference type="EMBL" id="CAE0350452.1"/>
    </source>
</evidence>
<dbReference type="SUPFAM" id="SSF50978">
    <property type="entry name" value="WD40 repeat-like"/>
    <property type="match status" value="1"/>
</dbReference>
<dbReference type="Gene3D" id="2.130.10.10">
    <property type="entry name" value="YVTN repeat-like/Quinoprotein amine dehydrogenase"/>
    <property type="match status" value="1"/>
</dbReference>
<sequence>MSLVTAKNSSRGNIKGFQPDFIYKDRHFGLCVVYDDFITIWDERDYSLVLQYKLNNDGYIVEKVVFDGKGKRLALHTSKGIKVIDIETKEELWTLKFKSISDIHSSECRNSHFFITMNSEDDSKGMNDTLIVFSFRSNKPLKIMKYPPIDPIKSACYVSLNNMDYPSVCVITAKGFIQYINYVKRGEAASKTRIELIHRENSLTSPAITPMINFGDLDEEIEELKLEKDTKIVVEKQSMKYNQVENAANSFYAKAKSLTSNLPNVLDEYLRNTLPLARNADDLFKEPLENEKDVDMIDQENASGMHASSPTFQLDFEKLKADFDEILKKAMK</sequence>
<dbReference type="AlphaFoldDB" id="A0A7S3JB65"/>
<gene>
    <name evidence="1" type="ORF">EHAR0213_LOCUS9366</name>
</gene>
<accession>A0A7S3JB65</accession>
<dbReference type="EMBL" id="HBII01022556">
    <property type="protein sequence ID" value="CAE0350452.1"/>
    <property type="molecule type" value="Transcribed_RNA"/>
</dbReference>